<evidence type="ECO:0000313" key="3">
    <source>
        <dbReference type="Proteomes" id="UP001139451"/>
    </source>
</evidence>
<evidence type="ECO:0000256" key="1">
    <source>
        <dbReference type="SAM" id="SignalP"/>
    </source>
</evidence>
<feature type="signal peptide" evidence="1">
    <location>
        <begin position="1"/>
        <end position="15"/>
    </location>
</feature>
<accession>A0A9X2HJS8</accession>
<dbReference type="RefSeq" id="WP_254291096.1">
    <property type="nucleotide sequence ID" value="NZ_JAMLDX010000001.1"/>
</dbReference>
<keyword evidence="3" id="KW-1185">Reference proteome</keyword>
<organism evidence="2 3">
    <name type="scientific">Sphingomonas tagetis</name>
    <dbReference type="NCBI Taxonomy" id="2949092"/>
    <lineage>
        <taxon>Bacteria</taxon>
        <taxon>Pseudomonadati</taxon>
        <taxon>Pseudomonadota</taxon>
        <taxon>Alphaproteobacteria</taxon>
        <taxon>Sphingomonadales</taxon>
        <taxon>Sphingomonadaceae</taxon>
        <taxon>Sphingomonas</taxon>
    </lineage>
</organism>
<evidence type="ECO:0000313" key="2">
    <source>
        <dbReference type="EMBL" id="MCP3729109.1"/>
    </source>
</evidence>
<reference evidence="2" key="1">
    <citation type="submission" date="2022-05" db="EMBL/GenBank/DDBJ databases">
        <title>Sphingomonas sp. strain MG17 Genome sequencing and assembly.</title>
        <authorList>
            <person name="Kim I."/>
        </authorList>
    </citation>
    <scope>NUCLEOTIDE SEQUENCE</scope>
    <source>
        <strain evidence="2">MG17</strain>
    </source>
</reference>
<comment type="caution">
    <text evidence="2">The sequence shown here is derived from an EMBL/GenBank/DDBJ whole genome shotgun (WGS) entry which is preliminary data.</text>
</comment>
<dbReference type="EMBL" id="JAMLDX010000001">
    <property type="protein sequence ID" value="MCP3729109.1"/>
    <property type="molecule type" value="Genomic_DNA"/>
</dbReference>
<dbReference type="Proteomes" id="UP001139451">
    <property type="component" value="Unassembled WGS sequence"/>
</dbReference>
<sequence length="73" mass="7634">MVAVLAALLFSAAFAASIWAMFITIAPRIGYMRELLNGTTVPALAPAVAPRVRNVTRPAAVSTLAPRPMRAAA</sequence>
<protein>
    <submittedName>
        <fullName evidence="2">Uncharacterized protein</fullName>
    </submittedName>
</protein>
<dbReference type="AlphaFoldDB" id="A0A9X2HJS8"/>
<feature type="chain" id="PRO_5040830428" evidence="1">
    <location>
        <begin position="16"/>
        <end position="73"/>
    </location>
</feature>
<proteinExistence type="predicted"/>
<gene>
    <name evidence="2" type="ORF">M9978_01590</name>
</gene>
<keyword evidence="1" id="KW-0732">Signal</keyword>
<name>A0A9X2HJS8_9SPHN</name>